<comment type="catalytic activity">
    <reaction evidence="10">
        <text>L-cysteinyl-[protein] + hexadecanoyl-CoA = S-hexadecanoyl-L-cysteinyl-[protein] + CoA</text>
        <dbReference type="Rhea" id="RHEA:36683"/>
        <dbReference type="Rhea" id="RHEA-COMP:10131"/>
        <dbReference type="Rhea" id="RHEA-COMP:11032"/>
        <dbReference type="ChEBI" id="CHEBI:29950"/>
        <dbReference type="ChEBI" id="CHEBI:57287"/>
        <dbReference type="ChEBI" id="CHEBI:57379"/>
        <dbReference type="ChEBI" id="CHEBI:74151"/>
        <dbReference type="EC" id="2.3.1.225"/>
    </reaction>
</comment>
<keyword evidence="5 10" id="KW-1133">Transmembrane helix</keyword>
<dbReference type="OMA" id="TWELWFR"/>
<keyword evidence="8" id="KW-0449">Lipoprotein</keyword>
<feature type="transmembrane region" description="Helical" evidence="10">
    <location>
        <begin position="204"/>
        <end position="231"/>
    </location>
</feature>
<dbReference type="RefSeq" id="XP_013420301.1">
    <property type="nucleotide sequence ID" value="XM_013564847.2"/>
</dbReference>
<evidence type="ECO:0000256" key="5">
    <source>
        <dbReference type="ARBA" id="ARBA00022989"/>
    </source>
</evidence>
<reference evidence="13" key="1">
    <citation type="submission" date="2025-08" db="UniProtKB">
        <authorList>
            <consortium name="RefSeq"/>
        </authorList>
    </citation>
    <scope>IDENTIFICATION</scope>
    <source>
        <tissue evidence="13">Gonads</tissue>
    </source>
</reference>
<keyword evidence="7" id="KW-0564">Palmitate</keyword>
<feature type="transmembrane region" description="Helical" evidence="10">
    <location>
        <begin position="172"/>
        <end position="192"/>
    </location>
</feature>
<dbReference type="GO" id="GO:0006612">
    <property type="term" value="P:protein targeting to membrane"/>
    <property type="evidence" value="ECO:0007669"/>
    <property type="project" value="TreeGrafter"/>
</dbReference>
<dbReference type="KEGG" id="lak:106180747"/>
<keyword evidence="12" id="KW-1185">Reference proteome</keyword>
<evidence type="ECO:0000256" key="10">
    <source>
        <dbReference type="RuleBase" id="RU079119"/>
    </source>
</evidence>
<dbReference type="InterPro" id="IPR039859">
    <property type="entry name" value="PFA4/ZDH16/20/ERF2-like"/>
</dbReference>
<dbReference type="InterPro" id="IPR001594">
    <property type="entry name" value="Palmitoyltrfase_DHHC"/>
</dbReference>
<sequence length="301" mass="34754">MGVCSCLSALCRRIRCGTHVLVRLAHTGLSVGVPATLIFKDSILHKSLILQEDLAYGIGYLLLLMFSLAMYYTACFMDPGYVPVNRKKSLTSTSDLSSDEEEEDDVDSAENSTMLKISKDSEAPVKLRKCGFCNIEQPMRARHCEDCDRCVYKYDHHCPWLETCVGEKNHKYFWLFLFSKAVIIWWTLYIAWKAIVHTEEWNEWFNLNVLFVLDILILIVGGLTVTGLLTFHSYLMLTNMTTWELVSRERITYLRNLDEELNPFHQGYCRNAITFLCNCRLTQWASLYAKKLREELPSGLV</sequence>
<dbReference type="GO" id="GO:0005783">
    <property type="term" value="C:endoplasmic reticulum"/>
    <property type="evidence" value="ECO:0007669"/>
    <property type="project" value="TreeGrafter"/>
</dbReference>
<dbReference type="OrthoDB" id="331948at2759"/>
<evidence type="ECO:0000256" key="2">
    <source>
        <dbReference type="ARBA" id="ARBA00008574"/>
    </source>
</evidence>
<dbReference type="EC" id="2.3.1.225" evidence="10"/>
<evidence type="ECO:0000256" key="4">
    <source>
        <dbReference type="ARBA" id="ARBA00022692"/>
    </source>
</evidence>
<comment type="domain">
    <text evidence="10">The DHHC domain is required for palmitoyltransferase activity.</text>
</comment>
<feature type="transmembrane region" description="Helical" evidence="10">
    <location>
        <begin position="20"/>
        <end position="39"/>
    </location>
</feature>
<evidence type="ECO:0000256" key="3">
    <source>
        <dbReference type="ARBA" id="ARBA00022679"/>
    </source>
</evidence>
<evidence type="ECO:0000313" key="13">
    <source>
        <dbReference type="RefSeq" id="XP_013420301.1"/>
    </source>
</evidence>
<evidence type="ECO:0000256" key="8">
    <source>
        <dbReference type="ARBA" id="ARBA00023288"/>
    </source>
</evidence>
<evidence type="ECO:0000256" key="7">
    <source>
        <dbReference type="ARBA" id="ARBA00023139"/>
    </source>
</evidence>
<accession>A0A1S3KDG5</accession>
<dbReference type="InParanoid" id="A0A1S3KDG5"/>
<keyword evidence="4 10" id="KW-0812">Transmembrane</keyword>
<dbReference type="AlphaFoldDB" id="A0A1S3KDG5"/>
<evidence type="ECO:0000256" key="1">
    <source>
        <dbReference type="ARBA" id="ARBA00004127"/>
    </source>
</evidence>
<evidence type="ECO:0000313" key="12">
    <source>
        <dbReference type="Proteomes" id="UP000085678"/>
    </source>
</evidence>
<feature type="transmembrane region" description="Helical" evidence="10">
    <location>
        <begin position="54"/>
        <end position="77"/>
    </location>
</feature>
<keyword evidence="9 10" id="KW-0012">Acyltransferase</keyword>
<keyword evidence="3 10" id="KW-0808">Transferase</keyword>
<keyword evidence="6 10" id="KW-0472">Membrane</keyword>
<dbReference type="GO" id="GO:0005794">
    <property type="term" value="C:Golgi apparatus"/>
    <property type="evidence" value="ECO:0007669"/>
    <property type="project" value="TreeGrafter"/>
</dbReference>
<organism evidence="12 13">
    <name type="scientific">Lingula anatina</name>
    <name type="common">Brachiopod</name>
    <name type="synonym">Lingula unguis</name>
    <dbReference type="NCBI Taxonomy" id="7574"/>
    <lineage>
        <taxon>Eukaryota</taxon>
        <taxon>Metazoa</taxon>
        <taxon>Spiralia</taxon>
        <taxon>Lophotrochozoa</taxon>
        <taxon>Brachiopoda</taxon>
        <taxon>Linguliformea</taxon>
        <taxon>Lingulata</taxon>
        <taxon>Lingulida</taxon>
        <taxon>Linguloidea</taxon>
        <taxon>Lingulidae</taxon>
        <taxon>Lingula</taxon>
    </lineage>
</organism>
<protein>
    <recommendedName>
        <fullName evidence="10">Palmitoyltransferase</fullName>
        <ecNumber evidence="10">2.3.1.225</ecNumber>
    </recommendedName>
</protein>
<proteinExistence type="inferred from homology"/>
<dbReference type="PANTHER" id="PTHR22883:SF301">
    <property type="entry name" value="PALMITOYLTRANSFERASE ZDHHC12"/>
    <property type="match status" value="1"/>
</dbReference>
<name>A0A1S3KDG5_LINAN</name>
<comment type="similarity">
    <text evidence="2 10">Belongs to the DHHC palmitoyltransferase family.</text>
</comment>
<dbReference type="GO" id="GO:0019706">
    <property type="term" value="F:protein-cysteine S-palmitoyltransferase activity"/>
    <property type="evidence" value="ECO:0007669"/>
    <property type="project" value="UniProtKB-EC"/>
</dbReference>
<dbReference type="Pfam" id="PF01529">
    <property type="entry name" value="DHHC"/>
    <property type="match status" value="1"/>
</dbReference>
<dbReference type="GeneID" id="106180747"/>
<comment type="subcellular location">
    <subcellularLocation>
        <location evidence="1">Endomembrane system</location>
        <topology evidence="1">Multi-pass membrane protein</topology>
    </subcellularLocation>
</comment>
<evidence type="ECO:0000259" key="11">
    <source>
        <dbReference type="Pfam" id="PF01529"/>
    </source>
</evidence>
<dbReference type="PROSITE" id="PS50216">
    <property type="entry name" value="DHHC"/>
    <property type="match status" value="1"/>
</dbReference>
<feature type="domain" description="Palmitoyltransferase DHHC" evidence="11">
    <location>
        <begin position="127"/>
        <end position="247"/>
    </location>
</feature>
<gene>
    <name evidence="13" type="primary">LOC106180747</name>
</gene>
<evidence type="ECO:0000256" key="6">
    <source>
        <dbReference type="ARBA" id="ARBA00023136"/>
    </source>
</evidence>
<dbReference type="PANTHER" id="PTHR22883">
    <property type="entry name" value="ZINC FINGER DHHC DOMAIN CONTAINING PROTEIN"/>
    <property type="match status" value="1"/>
</dbReference>
<dbReference type="Proteomes" id="UP000085678">
    <property type="component" value="Unplaced"/>
</dbReference>
<evidence type="ECO:0000256" key="9">
    <source>
        <dbReference type="ARBA" id="ARBA00023315"/>
    </source>
</evidence>